<feature type="domain" description="Integral membrane bound transporter" evidence="7">
    <location>
        <begin position="273"/>
        <end position="392"/>
    </location>
</feature>
<keyword evidence="2 6" id="KW-0812">Transmembrane</keyword>
<evidence type="ECO:0000259" key="7">
    <source>
        <dbReference type="Pfam" id="PF13515"/>
    </source>
</evidence>
<dbReference type="Proteomes" id="UP000260943">
    <property type="component" value="Unassembled WGS sequence"/>
</dbReference>
<accession>A0A3E4QQZ1</accession>
<evidence type="ECO:0000256" key="1">
    <source>
        <dbReference type="ARBA" id="ARBA00004141"/>
    </source>
</evidence>
<keyword evidence="4 6" id="KW-0472">Membrane</keyword>
<feature type="region of interest" description="Disordered" evidence="5">
    <location>
        <begin position="14"/>
        <end position="37"/>
    </location>
</feature>
<sequence length="412" mass="43693">MAAWGNQYIRADEKESGMPQGKQVATARANKPHRDHRANRLPGFYGMLQLSVRDLKGLRESAVCRACRATVNAALLVRAALIVASAVLFISAFGAAFGPQSSIPAVAVFVFILCVRFVGFNYAPRQNLLALLVVFAVLTAVPLLGQGAGPLARLALNIAGLAVVMVVGVDDPRMGNGGTYGFGYALLVGASYDAPLSVGQVPARLATMAAGFALCAAVYWRCRNRTAEAQAAAAARERGEERPYRTIVQALDEASLQNPKTRYHIRAALGISLAFFAGDVLGVERLMWMGLVGSSLLTPYATAVRDRIWWRVGFSAVGVALFCLVYPAAPPLVQAVFGMVVGMCCGLSGKYHWTQAFNTMGAMLLAQTMFGMGGAAFWRIADSLIAAAVVAAFSVAFNRGMSRLASDGETAV</sequence>
<dbReference type="AlphaFoldDB" id="A0A3E4QQZ1"/>
<proteinExistence type="predicted"/>
<organism evidence="8 9">
    <name type="scientific">Collinsella tanakaei</name>
    <dbReference type="NCBI Taxonomy" id="626935"/>
    <lineage>
        <taxon>Bacteria</taxon>
        <taxon>Bacillati</taxon>
        <taxon>Actinomycetota</taxon>
        <taxon>Coriobacteriia</taxon>
        <taxon>Coriobacteriales</taxon>
        <taxon>Coriobacteriaceae</taxon>
        <taxon>Collinsella</taxon>
    </lineage>
</organism>
<evidence type="ECO:0000256" key="6">
    <source>
        <dbReference type="SAM" id="Phobius"/>
    </source>
</evidence>
<protein>
    <recommendedName>
        <fullName evidence="7">Integral membrane bound transporter domain-containing protein</fullName>
    </recommendedName>
</protein>
<evidence type="ECO:0000256" key="2">
    <source>
        <dbReference type="ARBA" id="ARBA00022692"/>
    </source>
</evidence>
<feature type="transmembrane region" description="Helical" evidence="6">
    <location>
        <begin position="376"/>
        <end position="397"/>
    </location>
</feature>
<dbReference type="Pfam" id="PF13515">
    <property type="entry name" value="FUSC_2"/>
    <property type="match status" value="1"/>
</dbReference>
<reference evidence="8 9" key="1">
    <citation type="submission" date="2018-08" db="EMBL/GenBank/DDBJ databases">
        <title>A genome reference for cultivated species of the human gut microbiota.</title>
        <authorList>
            <person name="Zou Y."/>
            <person name="Xue W."/>
            <person name="Luo G."/>
        </authorList>
    </citation>
    <scope>NUCLEOTIDE SEQUENCE [LARGE SCALE GENOMIC DNA]</scope>
    <source>
        <strain evidence="8 9">TF08-14</strain>
    </source>
</reference>
<evidence type="ECO:0000313" key="8">
    <source>
        <dbReference type="EMBL" id="RGL09507.1"/>
    </source>
</evidence>
<keyword evidence="3 6" id="KW-1133">Transmembrane helix</keyword>
<evidence type="ECO:0000256" key="3">
    <source>
        <dbReference type="ARBA" id="ARBA00022989"/>
    </source>
</evidence>
<feature type="transmembrane region" description="Helical" evidence="6">
    <location>
        <begin position="308"/>
        <end position="328"/>
    </location>
</feature>
<feature type="transmembrane region" description="Helical" evidence="6">
    <location>
        <begin position="201"/>
        <end position="220"/>
    </location>
</feature>
<feature type="transmembrane region" description="Helical" evidence="6">
    <location>
        <begin position="267"/>
        <end position="288"/>
    </location>
</feature>
<evidence type="ECO:0000256" key="4">
    <source>
        <dbReference type="ARBA" id="ARBA00023136"/>
    </source>
</evidence>
<dbReference type="GO" id="GO:0016020">
    <property type="term" value="C:membrane"/>
    <property type="evidence" value="ECO:0007669"/>
    <property type="project" value="UniProtKB-SubCell"/>
</dbReference>
<comment type="caution">
    <text evidence="8">The sequence shown here is derived from an EMBL/GenBank/DDBJ whole genome shotgun (WGS) entry which is preliminary data.</text>
</comment>
<feature type="transmembrane region" description="Helical" evidence="6">
    <location>
        <begin position="335"/>
        <end position="353"/>
    </location>
</feature>
<evidence type="ECO:0000313" key="9">
    <source>
        <dbReference type="Proteomes" id="UP000260943"/>
    </source>
</evidence>
<gene>
    <name evidence="8" type="ORF">DXC81_07865</name>
</gene>
<dbReference type="RefSeq" id="WP_117679915.1">
    <property type="nucleotide sequence ID" value="NZ_JAQCWE010000001.1"/>
</dbReference>
<comment type="subcellular location">
    <subcellularLocation>
        <location evidence="1">Membrane</location>
        <topology evidence="1">Multi-pass membrane protein</topology>
    </subcellularLocation>
</comment>
<dbReference type="EMBL" id="QSRJ01000009">
    <property type="protein sequence ID" value="RGL09507.1"/>
    <property type="molecule type" value="Genomic_DNA"/>
</dbReference>
<name>A0A3E4QQZ1_9ACTN</name>
<feature type="transmembrane region" description="Helical" evidence="6">
    <location>
        <begin position="103"/>
        <end position="123"/>
    </location>
</feature>
<dbReference type="InterPro" id="IPR049453">
    <property type="entry name" value="Memb_transporter_dom"/>
</dbReference>
<evidence type="ECO:0000256" key="5">
    <source>
        <dbReference type="SAM" id="MobiDB-lite"/>
    </source>
</evidence>
<feature type="transmembrane region" description="Helical" evidence="6">
    <location>
        <begin position="128"/>
        <end position="145"/>
    </location>
</feature>
<feature type="transmembrane region" description="Helical" evidence="6">
    <location>
        <begin position="75"/>
        <end position="97"/>
    </location>
</feature>